<comment type="caution">
    <text evidence="2">The sequence shown here is derived from an EMBL/GenBank/DDBJ whole genome shotgun (WGS) entry which is preliminary data.</text>
</comment>
<evidence type="ECO:0000313" key="2">
    <source>
        <dbReference type="EMBL" id="PGH12877.1"/>
    </source>
</evidence>
<dbReference type="Gene3D" id="3.40.50.150">
    <property type="entry name" value="Vaccinia Virus protein VP39"/>
    <property type="match status" value="1"/>
</dbReference>
<proteinExistence type="predicted"/>
<gene>
    <name evidence="2" type="ORF">AJ79_03977</name>
</gene>
<keyword evidence="3" id="KW-1185">Reference proteome</keyword>
<dbReference type="SUPFAM" id="SSF53335">
    <property type="entry name" value="S-adenosyl-L-methionine-dependent methyltransferases"/>
    <property type="match status" value="1"/>
</dbReference>
<evidence type="ECO:0000259" key="1">
    <source>
        <dbReference type="Pfam" id="PF08242"/>
    </source>
</evidence>
<accession>A0A2B7XWJ2</accession>
<feature type="domain" description="Methyltransferase type 12" evidence="1">
    <location>
        <begin position="43"/>
        <end position="140"/>
    </location>
</feature>
<reference evidence="2 3" key="1">
    <citation type="submission" date="2017-10" db="EMBL/GenBank/DDBJ databases">
        <title>Comparative genomics in systemic dimorphic fungi from Ajellomycetaceae.</title>
        <authorList>
            <person name="Munoz J.F."/>
            <person name="Mcewen J.G."/>
            <person name="Clay O.K."/>
            <person name="Cuomo C.A."/>
        </authorList>
    </citation>
    <scope>NUCLEOTIDE SEQUENCE [LARGE SCALE GENOMIC DNA]</scope>
    <source>
        <strain evidence="2 3">UAMH5409</strain>
    </source>
</reference>
<dbReference type="AlphaFoldDB" id="A0A2B7XWJ2"/>
<dbReference type="STRING" id="1447875.A0A2B7XWJ2"/>
<dbReference type="InterPro" id="IPR029063">
    <property type="entry name" value="SAM-dependent_MTases_sf"/>
</dbReference>
<dbReference type="Proteomes" id="UP000223968">
    <property type="component" value="Unassembled WGS sequence"/>
</dbReference>
<sequence length="281" mass="31284">MRHTVFHAAARKFKADQHSLVVQWAGGLIQPSILKEDIRRVADVATGAGNWLIDIAKELDNPTNVYKGFDVSPAQFPLDTTDAIGGFDFVQHNMLERFPVAYHGQFDLVNIRLVVQAVKAADVPLIVSNLKGLLRPGGYLQWQDLVWNDVRPDPYQQDIQDIVEIIRAHMNKHGLSQDLPALARSGMEQAGLQEVTFAKKTREDCLPPLRPEYVSSLARHALVFMLPKVLETKMISENKAVDTAAIKAQAAQLAIRLDQVYADGYNTAPTYVVVVGKRPLK</sequence>
<protein>
    <recommendedName>
        <fullName evidence="1">Methyltransferase type 12 domain-containing protein</fullName>
    </recommendedName>
</protein>
<dbReference type="OrthoDB" id="417697at2759"/>
<dbReference type="InterPro" id="IPR013217">
    <property type="entry name" value="Methyltransf_12"/>
</dbReference>
<dbReference type="CDD" id="cd02440">
    <property type="entry name" value="AdoMet_MTases"/>
    <property type="match status" value="1"/>
</dbReference>
<dbReference type="Pfam" id="PF08242">
    <property type="entry name" value="Methyltransf_12"/>
    <property type="match status" value="1"/>
</dbReference>
<organism evidence="2 3">
    <name type="scientific">Helicocarpus griseus UAMH5409</name>
    <dbReference type="NCBI Taxonomy" id="1447875"/>
    <lineage>
        <taxon>Eukaryota</taxon>
        <taxon>Fungi</taxon>
        <taxon>Dikarya</taxon>
        <taxon>Ascomycota</taxon>
        <taxon>Pezizomycotina</taxon>
        <taxon>Eurotiomycetes</taxon>
        <taxon>Eurotiomycetidae</taxon>
        <taxon>Onygenales</taxon>
        <taxon>Ajellomycetaceae</taxon>
        <taxon>Helicocarpus</taxon>
    </lineage>
</organism>
<name>A0A2B7XWJ2_9EURO</name>
<dbReference type="EMBL" id="PDNB01000052">
    <property type="protein sequence ID" value="PGH12877.1"/>
    <property type="molecule type" value="Genomic_DNA"/>
</dbReference>
<evidence type="ECO:0000313" key="3">
    <source>
        <dbReference type="Proteomes" id="UP000223968"/>
    </source>
</evidence>